<sequence length="629" mass="66152">MACAVTVLAIALAVALGVANGADPLGKSHLVFVVTCAVAGALVAGSRPRNALGWALLVSAASFALLEAFGEYAVRGAGLAAWPENWLWVPANLGVALVPLLFPDGRPPSRRWWWLLGPVGALALAAAVLGAMRPGASGQVRADATVPNPFGVDGLAPVADAVGVAFTVGAALTFVAGGVVVLRRWRDPQVKWVAWAGAIAAVVVLARLAAGLMDGDPGSPWPRASLFWEGAGAVAISLLPAALTVAVLRHRLYDIDVLITRTLLYGSLSACLIAGYALIAGYLGALLGKDVALPATAAVAVAFAPLRDRLQRGIDVLWHGQKEEPHAVLGRRLQEAAVLPLIAKAVAETMRVRHVTVKVREGGETAFGPLPVGVVPVVLPLAYQGEPVGTLTLWPAIGERLLEDLTRQVGVAVHAVRLSEDLQRSRERLVMAREEERRRLRRDLHDGLGPTLAALTMRAEAAQDAEPEAARKLLEKVADDAEAAMRDVRRLVEGLRPAALDTLGLAGALAAHLSALPTTTSMRLVADDEMTNLPAATEVAAYRIAVEAVTNVCRHSGARSAVVRLSVDEDRLVVEVSDDGHGRTHCVRPGVGLTSMRERAEELGGTLEVTSGTEGTRVRATLPTHEGRR</sequence>
<dbReference type="GO" id="GO:0000155">
    <property type="term" value="F:phosphorelay sensor kinase activity"/>
    <property type="evidence" value="ECO:0007669"/>
    <property type="project" value="InterPro"/>
</dbReference>
<dbReference type="InterPro" id="IPR011712">
    <property type="entry name" value="Sig_transdc_His_kin_sub3_dim/P"/>
</dbReference>
<evidence type="ECO:0000313" key="8">
    <source>
        <dbReference type="Proteomes" id="UP000219612"/>
    </source>
</evidence>
<dbReference type="GO" id="GO:0016020">
    <property type="term" value="C:membrane"/>
    <property type="evidence" value="ECO:0007669"/>
    <property type="project" value="InterPro"/>
</dbReference>
<feature type="transmembrane region" description="Helical" evidence="5">
    <location>
        <begin position="192"/>
        <end position="210"/>
    </location>
</feature>
<keyword evidence="1" id="KW-0808">Transferase</keyword>
<organism evidence="7 8">
    <name type="scientific">Paractinoplanes atraurantiacus</name>
    <dbReference type="NCBI Taxonomy" id="1036182"/>
    <lineage>
        <taxon>Bacteria</taxon>
        <taxon>Bacillati</taxon>
        <taxon>Actinomycetota</taxon>
        <taxon>Actinomycetes</taxon>
        <taxon>Micromonosporales</taxon>
        <taxon>Micromonosporaceae</taxon>
        <taxon>Paractinoplanes</taxon>
    </lineage>
</organism>
<dbReference type="GO" id="GO:0046983">
    <property type="term" value="F:protein dimerization activity"/>
    <property type="evidence" value="ECO:0007669"/>
    <property type="project" value="InterPro"/>
</dbReference>
<keyword evidence="3" id="KW-0902">Two-component regulatory system</keyword>
<dbReference type="SMART" id="SM00387">
    <property type="entry name" value="HATPase_c"/>
    <property type="match status" value="1"/>
</dbReference>
<keyword evidence="5" id="KW-1133">Transmembrane helix</keyword>
<name>A0A285K0E3_9ACTN</name>
<dbReference type="Gene3D" id="3.30.565.10">
    <property type="entry name" value="Histidine kinase-like ATPase, C-terminal domain"/>
    <property type="match status" value="1"/>
</dbReference>
<dbReference type="InterPro" id="IPR036890">
    <property type="entry name" value="HATPase_C_sf"/>
</dbReference>
<feature type="domain" description="Histidine kinase/HSP90-like ATPase" evidence="6">
    <location>
        <begin position="536"/>
        <end position="626"/>
    </location>
</feature>
<dbReference type="CDD" id="cd16917">
    <property type="entry name" value="HATPase_UhpB-NarQ-NarX-like"/>
    <property type="match status" value="1"/>
</dbReference>
<accession>A0A285K0E3</accession>
<feature type="transmembrane region" description="Helical" evidence="5">
    <location>
        <begin position="86"/>
        <end position="102"/>
    </location>
</feature>
<dbReference type="Proteomes" id="UP000219612">
    <property type="component" value="Unassembled WGS sequence"/>
</dbReference>
<feature type="region of interest" description="Disordered" evidence="4">
    <location>
        <begin position="610"/>
        <end position="629"/>
    </location>
</feature>
<keyword evidence="8" id="KW-1185">Reference proteome</keyword>
<evidence type="ECO:0000259" key="6">
    <source>
        <dbReference type="SMART" id="SM00387"/>
    </source>
</evidence>
<feature type="transmembrane region" description="Helical" evidence="5">
    <location>
        <begin position="230"/>
        <end position="250"/>
    </location>
</feature>
<feature type="transmembrane region" description="Helical" evidence="5">
    <location>
        <begin position="29"/>
        <end position="45"/>
    </location>
</feature>
<proteinExistence type="predicted"/>
<feature type="transmembrane region" description="Helical" evidence="5">
    <location>
        <begin position="52"/>
        <end position="74"/>
    </location>
</feature>
<evidence type="ECO:0000313" key="7">
    <source>
        <dbReference type="EMBL" id="SNY64781.1"/>
    </source>
</evidence>
<dbReference type="Pfam" id="PF02518">
    <property type="entry name" value="HATPase_c"/>
    <property type="match status" value="1"/>
</dbReference>
<feature type="transmembrane region" description="Helical" evidence="5">
    <location>
        <begin position="114"/>
        <end position="135"/>
    </location>
</feature>
<keyword evidence="5" id="KW-0472">Membrane</keyword>
<dbReference type="Gene3D" id="1.20.5.1930">
    <property type="match status" value="1"/>
</dbReference>
<evidence type="ECO:0000256" key="2">
    <source>
        <dbReference type="ARBA" id="ARBA00022777"/>
    </source>
</evidence>
<keyword evidence="2 7" id="KW-0418">Kinase</keyword>
<feature type="transmembrane region" description="Helical" evidence="5">
    <location>
        <begin position="262"/>
        <end position="285"/>
    </location>
</feature>
<feature type="transmembrane region" description="Helical" evidence="5">
    <location>
        <begin position="155"/>
        <end position="180"/>
    </location>
</feature>
<dbReference type="AlphaFoldDB" id="A0A285K0E3"/>
<reference evidence="8" key="1">
    <citation type="submission" date="2017-09" db="EMBL/GenBank/DDBJ databases">
        <authorList>
            <person name="Varghese N."/>
            <person name="Submissions S."/>
        </authorList>
    </citation>
    <scope>NUCLEOTIDE SEQUENCE [LARGE SCALE GENOMIC DNA]</scope>
    <source>
        <strain evidence="8">CGMCC 4.6857</strain>
    </source>
</reference>
<evidence type="ECO:0000256" key="1">
    <source>
        <dbReference type="ARBA" id="ARBA00022679"/>
    </source>
</evidence>
<keyword evidence="5" id="KW-0812">Transmembrane</keyword>
<dbReference type="PANTHER" id="PTHR24421:SF63">
    <property type="entry name" value="SENSOR HISTIDINE KINASE DESK"/>
    <property type="match status" value="1"/>
</dbReference>
<dbReference type="Pfam" id="PF07730">
    <property type="entry name" value="HisKA_3"/>
    <property type="match status" value="1"/>
</dbReference>
<protein>
    <submittedName>
        <fullName evidence="7">Histidine kinase-, DNA gyrase B-, and HSP90-like ATPase</fullName>
    </submittedName>
</protein>
<evidence type="ECO:0000256" key="3">
    <source>
        <dbReference type="ARBA" id="ARBA00023012"/>
    </source>
</evidence>
<dbReference type="EMBL" id="OBDY01000027">
    <property type="protein sequence ID" value="SNY64781.1"/>
    <property type="molecule type" value="Genomic_DNA"/>
</dbReference>
<evidence type="ECO:0000256" key="5">
    <source>
        <dbReference type="SAM" id="Phobius"/>
    </source>
</evidence>
<dbReference type="InterPro" id="IPR050482">
    <property type="entry name" value="Sensor_HK_TwoCompSys"/>
</dbReference>
<gene>
    <name evidence="7" type="ORF">SAMN05421748_12746</name>
</gene>
<dbReference type="InterPro" id="IPR003594">
    <property type="entry name" value="HATPase_dom"/>
</dbReference>
<dbReference type="PANTHER" id="PTHR24421">
    <property type="entry name" value="NITRATE/NITRITE SENSOR PROTEIN NARX-RELATED"/>
    <property type="match status" value="1"/>
</dbReference>
<dbReference type="SUPFAM" id="SSF55874">
    <property type="entry name" value="ATPase domain of HSP90 chaperone/DNA topoisomerase II/histidine kinase"/>
    <property type="match status" value="1"/>
</dbReference>
<evidence type="ECO:0000256" key="4">
    <source>
        <dbReference type="SAM" id="MobiDB-lite"/>
    </source>
</evidence>